<proteinExistence type="predicted"/>
<dbReference type="PANTHER" id="PTHR31286:SF173">
    <property type="entry name" value="DUF4283 DOMAIN-CONTAINING PROTEIN"/>
    <property type="match status" value="1"/>
</dbReference>
<evidence type="ECO:0000313" key="2">
    <source>
        <dbReference type="EMBL" id="MBA0566848.1"/>
    </source>
</evidence>
<evidence type="ECO:0000259" key="1">
    <source>
        <dbReference type="Pfam" id="PF14111"/>
    </source>
</evidence>
<dbReference type="Pfam" id="PF14111">
    <property type="entry name" value="DUF4283"/>
    <property type="match status" value="1"/>
</dbReference>
<dbReference type="Proteomes" id="UP000593572">
    <property type="component" value="Unassembled WGS sequence"/>
</dbReference>
<dbReference type="PANTHER" id="PTHR31286">
    <property type="entry name" value="GLYCINE-RICH CELL WALL STRUCTURAL PROTEIN 1.8-LIKE"/>
    <property type="match status" value="1"/>
</dbReference>
<sequence>MVNFLSDDDGGNESRSFEDCNTKKVKFKNGPDEAKVDMVVDLEPSLNMSWKDKLLRAGLTGSDKDLIEFGGGSDGDLILLEVLKLLGRSIGYVALHNMISNLWKPLKPFQLMDIENGYCFAKLQNIEDYERVLTQGPWIIYDQYLTVQPWTKDFSPLQPYLSVIMAWIRLSGLPGFM</sequence>
<evidence type="ECO:0000313" key="3">
    <source>
        <dbReference type="Proteomes" id="UP000593572"/>
    </source>
</evidence>
<comment type="caution">
    <text evidence="2">The sequence shown here is derived from an EMBL/GenBank/DDBJ whole genome shotgun (WGS) entry which is preliminary data.</text>
</comment>
<name>A0A7J8MQ55_9ROSI</name>
<keyword evidence="3" id="KW-1185">Reference proteome</keyword>
<accession>A0A7J8MQ55</accession>
<gene>
    <name evidence="2" type="ORF">Golob_011622</name>
</gene>
<reference evidence="2 3" key="1">
    <citation type="journal article" date="2019" name="Genome Biol. Evol.">
        <title>Insights into the evolution of the New World diploid cottons (Gossypium, subgenus Houzingenia) based on genome sequencing.</title>
        <authorList>
            <person name="Grover C.E."/>
            <person name="Arick M.A. 2nd"/>
            <person name="Thrash A."/>
            <person name="Conover J.L."/>
            <person name="Sanders W.S."/>
            <person name="Peterson D.G."/>
            <person name="Frelichowski J.E."/>
            <person name="Scheffler J.A."/>
            <person name="Scheffler B.E."/>
            <person name="Wendel J.F."/>
        </authorList>
    </citation>
    <scope>NUCLEOTIDE SEQUENCE [LARGE SCALE GENOMIC DNA]</scope>
    <source>
        <strain evidence="2">157</strain>
        <tissue evidence="2">Leaf</tissue>
    </source>
</reference>
<organism evidence="2 3">
    <name type="scientific">Gossypium lobatum</name>
    <dbReference type="NCBI Taxonomy" id="34289"/>
    <lineage>
        <taxon>Eukaryota</taxon>
        <taxon>Viridiplantae</taxon>
        <taxon>Streptophyta</taxon>
        <taxon>Embryophyta</taxon>
        <taxon>Tracheophyta</taxon>
        <taxon>Spermatophyta</taxon>
        <taxon>Magnoliopsida</taxon>
        <taxon>eudicotyledons</taxon>
        <taxon>Gunneridae</taxon>
        <taxon>Pentapetalae</taxon>
        <taxon>rosids</taxon>
        <taxon>malvids</taxon>
        <taxon>Malvales</taxon>
        <taxon>Malvaceae</taxon>
        <taxon>Malvoideae</taxon>
        <taxon>Gossypium</taxon>
    </lineage>
</organism>
<feature type="domain" description="DUF4283" evidence="1">
    <location>
        <begin position="82"/>
        <end position="156"/>
    </location>
</feature>
<dbReference type="EMBL" id="JABEZX010000009">
    <property type="protein sequence ID" value="MBA0566848.1"/>
    <property type="molecule type" value="Genomic_DNA"/>
</dbReference>
<dbReference type="InterPro" id="IPR025558">
    <property type="entry name" value="DUF4283"/>
</dbReference>
<dbReference type="AlphaFoldDB" id="A0A7J8MQ55"/>
<dbReference type="InterPro" id="IPR040256">
    <property type="entry name" value="At4g02000-like"/>
</dbReference>
<protein>
    <recommendedName>
        <fullName evidence="1">DUF4283 domain-containing protein</fullName>
    </recommendedName>
</protein>